<feature type="transmembrane region" description="Helical" evidence="6">
    <location>
        <begin position="324"/>
        <end position="340"/>
    </location>
</feature>
<keyword evidence="4 6" id="KW-1133">Transmembrane helix</keyword>
<protein>
    <submittedName>
        <fullName evidence="7">Oligosaccharide flippase family protein</fullName>
    </submittedName>
</protein>
<feature type="transmembrane region" description="Helical" evidence="6">
    <location>
        <begin position="85"/>
        <end position="103"/>
    </location>
</feature>
<name>A0A5B8V1N9_9SPHI</name>
<evidence type="ECO:0000256" key="2">
    <source>
        <dbReference type="ARBA" id="ARBA00022475"/>
    </source>
</evidence>
<dbReference type="Pfam" id="PF01943">
    <property type="entry name" value="Polysacc_synt"/>
    <property type="match status" value="1"/>
</dbReference>
<feature type="transmembrane region" description="Helical" evidence="6">
    <location>
        <begin position="21"/>
        <end position="39"/>
    </location>
</feature>
<feature type="transmembrane region" description="Helical" evidence="6">
    <location>
        <begin position="285"/>
        <end position="304"/>
    </location>
</feature>
<dbReference type="PANTHER" id="PTHR30250">
    <property type="entry name" value="PST FAMILY PREDICTED COLANIC ACID TRANSPORTER"/>
    <property type="match status" value="1"/>
</dbReference>
<feature type="transmembrane region" description="Helical" evidence="6">
    <location>
        <begin position="246"/>
        <end position="265"/>
    </location>
</feature>
<keyword evidence="3 6" id="KW-0812">Transmembrane</keyword>
<gene>
    <name evidence="7" type="ORF">FRZ54_21770</name>
</gene>
<dbReference type="InterPro" id="IPR050833">
    <property type="entry name" value="Poly_Biosynth_Transport"/>
</dbReference>
<feature type="transmembrane region" description="Helical" evidence="6">
    <location>
        <begin position="207"/>
        <end position="226"/>
    </location>
</feature>
<organism evidence="7 8">
    <name type="scientific">Mucilaginibacter ginsenosidivorans</name>
    <dbReference type="NCBI Taxonomy" id="398053"/>
    <lineage>
        <taxon>Bacteria</taxon>
        <taxon>Pseudomonadati</taxon>
        <taxon>Bacteroidota</taxon>
        <taxon>Sphingobacteriia</taxon>
        <taxon>Sphingobacteriales</taxon>
        <taxon>Sphingobacteriaceae</taxon>
        <taxon>Mucilaginibacter</taxon>
    </lineage>
</organism>
<feature type="transmembrane region" description="Helical" evidence="6">
    <location>
        <begin position="45"/>
        <end position="65"/>
    </location>
</feature>
<dbReference type="KEGG" id="mgin:FRZ54_21770"/>
<evidence type="ECO:0000256" key="5">
    <source>
        <dbReference type="ARBA" id="ARBA00023136"/>
    </source>
</evidence>
<feature type="transmembrane region" description="Helical" evidence="6">
    <location>
        <begin position="115"/>
        <end position="135"/>
    </location>
</feature>
<dbReference type="EMBL" id="CP042436">
    <property type="protein sequence ID" value="QEC65088.1"/>
    <property type="molecule type" value="Genomic_DNA"/>
</dbReference>
<dbReference type="AlphaFoldDB" id="A0A5B8V1N9"/>
<evidence type="ECO:0000313" key="7">
    <source>
        <dbReference type="EMBL" id="QEC65088.1"/>
    </source>
</evidence>
<keyword evidence="8" id="KW-1185">Reference proteome</keyword>
<feature type="transmembrane region" description="Helical" evidence="6">
    <location>
        <begin position="352"/>
        <end position="374"/>
    </location>
</feature>
<dbReference type="OrthoDB" id="650636at2"/>
<dbReference type="InterPro" id="IPR002797">
    <property type="entry name" value="Polysacc_synth"/>
</dbReference>
<dbReference type="PANTHER" id="PTHR30250:SF11">
    <property type="entry name" value="O-ANTIGEN TRANSPORTER-RELATED"/>
    <property type="match status" value="1"/>
</dbReference>
<feature type="transmembrane region" description="Helical" evidence="6">
    <location>
        <begin position="380"/>
        <end position="400"/>
    </location>
</feature>
<dbReference type="GO" id="GO:0005886">
    <property type="term" value="C:plasma membrane"/>
    <property type="evidence" value="ECO:0007669"/>
    <property type="project" value="UniProtKB-SubCell"/>
</dbReference>
<proteinExistence type="predicted"/>
<evidence type="ECO:0000256" key="4">
    <source>
        <dbReference type="ARBA" id="ARBA00022989"/>
    </source>
</evidence>
<accession>A0A5B8V1N9</accession>
<dbReference type="Proteomes" id="UP000321479">
    <property type="component" value="Chromosome"/>
</dbReference>
<evidence type="ECO:0000256" key="6">
    <source>
        <dbReference type="SAM" id="Phobius"/>
    </source>
</evidence>
<feature type="transmembrane region" description="Helical" evidence="6">
    <location>
        <begin position="147"/>
        <end position="166"/>
    </location>
</feature>
<sequence>MNNVLLKRILKYSLVEATYKGVNKLILLILPLFLTGSYFGIVSYYISIEVLFSVILIAGFDKLTLKFSSTFGDNKPLKYSLRSQAVTYIIGTLLLLTCLLFGIQQIMAVPIIPELWMVLTCALLSNLIIIQSSFYRSINDVARYFKVRILFIGLKGILIITAVSIWPLPQTYIYANLISGLASVVLFKGFYTGNFAKTVFRSAQSKFFLRFSLPFIFHTIATQLMAVLDRFLLFHFTDTKSLGSYSLSYAIGSSIVFCFIGVSSYMEPMIYKETSTKREYFLNLYLKYSLGIGVLGLLGLFALIKFNVISRFYHGYSHDTWNNALRILISHMFLPFYFMANYNLTSKGKTMSLASVTITSSIIMAVMTYFFILFWKVEGAVWAVFLTYFILGLLALSHKYNRSARDLGKYAAFTAVNLILFLVV</sequence>
<evidence type="ECO:0000256" key="1">
    <source>
        <dbReference type="ARBA" id="ARBA00004651"/>
    </source>
</evidence>
<evidence type="ECO:0000313" key="8">
    <source>
        <dbReference type="Proteomes" id="UP000321479"/>
    </source>
</evidence>
<keyword evidence="2" id="KW-1003">Cell membrane</keyword>
<reference evidence="7 8" key="1">
    <citation type="journal article" date="2017" name="Curr. Microbiol.">
        <title>Mucilaginibacter ginsenosidivorans sp. nov., Isolated from Soil of Ginseng Field.</title>
        <authorList>
            <person name="Kim M.M."/>
            <person name="Siddiqi M.Z."/>
            <person name="Im W.T."/>
        </authorList>
    </citation>
    <scope>NUCLEOTIDE SEQUENCE [LARGE SCALE GENOMIC DNA]</scope>
    <source>
        <strain evidence="7 8">Gsoil 3017</strain>
    </source>
</reference>
<feature type="transmembrane region" description="Helical" evidence="6">
    <location>
        <begin position="172"/>
        <end position="195"/>
    </location>
</feature>
<keyword evidence="5 6" id="KW-0472">Membrane</keyword>
<evidence type="ECO:0000256" key="3">
    <source>
        <dbReference type="ARBA" id="ARBA00022692"/>
    </source>
</evidence>
<comment type="subcellular location">
    <subcellularLocation>
        <location evidence="1">Cell membrane</location>
        <topology evidence="1">Multi-pass membrane protein</topology>
    </subcellularLocation>
</comment>